<accession>A0ABQ7JL71</accession>
<protein>
    <submittedName>
        <fullName evidence="2">Uncharacterized protein</fullName>
    </submittedName>
</protein>
<evidence type="ECO:0000313" key="3">
    <source>
        <dbReference type="Proteomes" id="UP001194696"/>
    </source>
</evidence>
<name>A0ABQ7JL71_9FUNG</name>
<organism evidence="2 3">
    <name type="scientific">Linnemannia gamsii</name>
    <dbReference type="NCBI Taxonomy" id="64522"/>
    <lineage>
        <taxon>Eukaryota</taxon>
        <taxon>Fungi</taxon>
        <taxon>Fungi incertae sedis</taxon>
        <taxon>Mucoromycota</taxon>
        <taxon>Mortierellomycotina</taxon>
        <taxon>Mortierellomycetes</taxon>
        <taxon>Mortierellales</taxon>
        <taxon>Mortierellaceae</taxon>
        <taxon>Linnemannia</taxon>
    </lineage>
</organism>
<dbReference type="Proteomes" id="UP001194696">
    <property type="component" value="Unassembled WGS sequence"/>
</dbReference>
<feature type="region of interest" description="Disordered" evidence="1">
    <location>
        <begin position="1"/>
        <end position="47"/>
    </location>
</feature>
<evidence type="ECO:0000313" key="2">
    <source>
        <dbReference type="EMBL" id="KAG0277854.1"/>
    </source>
</evidence>
<comment type="caution">
    <text evidence="2">The sequence shown here is derived from an EMBL/GenBank/DDBJ whole genome shotgun (WGS) entry which is preliminary data.</text>
</comment>
<keyword evidence="3" id="KW-1185">Reference proteome</keyword>
<proteinExistence type="predicted"/>
<gene>
    <name evidence="2" type="ORF">BGZ96_002684</name>
</gene>
<sequence length="110" mass="11438">MTESEHQRSARPVLPKCPGYAENDQNDKTATDANNSKNAKLQLPGMGSFNFTAPTVAQSPVVDIQNITINDAAGDSLSSSRPNPAASTSTAPLTTAQPPVADCPAQGSRE</sequence>
<dbReference type="EMBL" id="JAAAIM010001514">
    <property type="protein sequence ID" value="KAG0277854.1"/>
    <property type="molecule type" value="Genomic_DNA"/>
</dbReference>
<feature type="region of interest" description="Disordered" evidence="1">
    <location>
        <begin position="73"/>
        <end position="110"/>
    </location>
</feature>
<feature type="compositionally biased region" description="Low complexity" evidence="1">
    <location>
        <begin position="78"/>
        <end position="99"/>
    </location>
</feature>
<reference evidence="2 3" key="1">
    <citation type="journal article" date="2020" name="Fungal Divers.">
        <title>Resolving the Mortierellaceae phylogeny through synthesis of multi-gene phylogenetics and phylogenomics.</title>
        <authorList>
            <person name="Vandepol N."/>
            <person name="Liber J."/>
            <person name="Desiro A."/>
            <person name="Na H."/>
            <person name="Kennedy M."/>
            <person name="Barry K."/>
            <person name="Grigoriev I.V."/>
            <person name="Miller A.N."/>
            <person name="O'Donnell K."/>
            <person name="Stajich J.E."/>
            <person name="Bonito G."/>
        </authorList>
    </citation>
    <scope>NUCLEOTIDE SEQUENCE [LARGE SCALE GENOMIC DNA]</scope>
    <source>
        <strain evidence="2 3">AD045</strain>
    </source>
</reference>
<evidence type="ECO:0000256" key="1">
    <source>
        <dbReference type="SAM" id="MobiDB-lite"/>
    </source>
</evidence>